<dbReference type="SMART" id="SM00986">
    <property type="entry name" value="UDG"/>
    <property type="match status" value="1"/>
</dbReference>
<dbReference type="Proteomes" id="UP000273675">
    <property type="component" value="Unassembled WGS sequence"/>
</dbReference>
<dbReference type="SMART" id="SM00987">
    <property type="entry name" value="UreE_C"/>
    <property type="match status" value="1"/>
</dbReference>
<name>A0A495D1C5_9PROT</name>
<dbReference type="EMBL" id="RBIM01000007">
    <property type="protein sequence ID" value="RKQ95286.1"/>
    <property type="molecule type" value="Genomic_DNA"/>
</dbReference>
<feature type="domain" description="Uracil-DNA glycosylase-like" evidence="1">
    <location>
        <begin position="34"/>
        <end position="192"/>
    </location>
</feature>
<dbReference type="AlphaFoldDB" id="A0A495D1C5"/>
<gene>
    <name evidence="2" type="ORF">C7435_2975</name>
</gene>
<dbReference type="InterPro" id="IPR005122">
    <property type="entry name" value="Uracil-DNA_glycosylase-like"/>
</dbReference>
<dbReference type="InterPro" id="IPR047124">
    <property type="entry name" value="HI_0220.2"/>
</dbReference>
<reference evidence="2 3" key="1">
    <citation type="submission" date="2018-10" db="EMBL/GenBank/DDBJ databases">
        <title>Genomic Encyclopedia of Type Strains, Phase IV (KMG-IV): sequencing the most valuable type-strain genomes for metagenomic binning, comparative biology and taxonomic classification.</title>
        <authorList>
            <person name="Goeker M."/>
        </authorList>
    </citation>
    <scope>NUCLEOTIDE SEQUENCE [LARGE SCALE GENOMIC DNA]</scope>
    <source>
        <strain evidence="2 3">DSM 4734</strain>
    </source>
</reference>
<proteinExistence type="predicted"/>
<dbReference type="SUPFAM" id="SSF52141">
    <property type="entry name" value="Uracil-DNA glycosylase-like"/>
    <property type="match status" value="1"/>
</dbReference>
<dbReference type="PANTHER" id="PTHR42160:SF1">
    <property type="entry name" value="URACIL-DNA GLYCOSYLASE SUPERFAMILY PROTEIN"/>
    <property type="match status" value="1"/>
</dbReference>
<dbReference type="CDD" id="cd10033">
    <property type="entry name" value="UDG_like"/>
    <property type="match status" value="1"/>
</dbReference>
<protein>
    <submittedName>
        <fullName evidence="2">Uracil-DNA glycosylase</fullName>
    </submittedName>
</protein>
<comment type="caution">
    <text evidence="2">The sequence shown here is derived from an EMBL/GenBank/DDBJ whole genome shotgun (WGS) entry which is preliminary data.</text>
</comment>
<dbReference type="InterPro" id="IPR036895">
    <property type="entry name" value="Uracil-DNA_glycosylase-like_sf"/>
</dbReference>
<accession>A0A495D1C5</accession>
<dbReference type="Pfam" id="PF03167">
    <property type="entry name" value="UDG"/>
    <property type="match status" value="1"/>
</dbReference>
<dbReference type="PANTHER" id="PTHR42160">
    <property type="entry name" value="URACIL-DNA GLYCOSYLASE SUPERFAMILY PROTEIN"/>
    <property type="match status" value="1"/>
</dbReference>
<sequence length="200" mass="22497">MSGGLAAPDFDTLLADIRACRVCADAMPHEPRPVIQAHPDARIMLVGQAPGTRVHASGKPFTDPSGDRLRDWLQMDETTFYDPTKLAIIPMGFCFPGLDAKGGDLPPRRECAPLWQKRVREQLPNIGLTLLVGQYAQRFWLGSQAHKTLTETVRHAADYAPEFLPLPHPSWRNSAWLRKNPWFGEIILPMLRCRIKDLLP</sequence>
<evidence type="ECO:0000313" key="2">
    <source>
        <dbReference type="EMBL" id="RKQ95286.1"/>
    </source>
</evidence>
<evidence type="ECO:0000259" key="1">
    <source>
        <dbReference type="SMART" id="SM00986"/>
    </source>
</evidence>
<dbReference type="Gene3D" id="3.40.470.10">
    <property type="entry name" value="Uracil-DNA glycosylase-like domain"/>
    <property type="match status" value="1"/>
</dbReference>
<evidence type="ECO:0000313" key="3">
    <source>
        <dbReference type="Proteomes" id="UP000273675"/>
    </source>
</evidence>
<organism evidence="2 3">
    <name type="scientific">Maricaulis maris</name>
    <dbReference type="NCBI Taxonomy" id="74318"/>
    <lineage>
        <taxon>Bacteria</taxon>
        <taxon>Pseudomonadati</taxon>
        <taxon>Pseudomonadota</taxon>
        <taxon>Alphaproteobacteria</taxon>
        <taxon>Maricaulales</taxon>
        <taxon>Maricaulaceae</taxon>
        <taxon>Maricaulis</taxon>
    </lineage>
</organism>